<organism evidence="2 4">
    <name type="scientific">Rotaria sordida</name>
    <dbReference type="NCBI Taxonomy" id="392033"/>
    <lineage>
        <taxon>Eukaryota</taxon>
        <taxon>Metazoa</taxon>
        <taxon>Spiralia</taxon>
        <taxon>Gnathifera</taxon>
        <taxon>Rotifera</taxon>
        <taxon>Eurotatoria</taxon>
        <taxon>Bdelloidea</taxon>
        <taxon>Philodinida</taxon>
        <taxon>Philodinidae</taxon>
        <taxon>Rotaria</taxon>
    </lineage>
</organism>
<name>A0A814U1U0_9BILA</name>
<dbReference type="SUPFAM" id="SSF51430">
    <property type="entry name" value="NAD(P)-linked oxidoreductase"/>
    <property type="match status" value="1"/>
</dbReference>
<evidence type="ECO:0000313" key="3">
    <source>
        <dbReference type="EMBL" id="CAF3984306.1"/>
    </source>
</evidence>
<proteinExistence type="predicted"/>
<reference evidence="2" key="1">
    <citation type="submission" date="2021-02" db="EMBL/GenBank/DDBJ databases">
        <authorList>
            <person name="Nowell W R."/>
        </authorList>
    </citation>
    <scope>NUCLEOTIDE SEQUENCE</scope>
</reference>
<dbReference type="InterPro" id="IPR023210">
    <property type="entry name" value="NADP_OxRdtase_dom"/>
</dbReference>
<feature type="domain" description="NADP-dependent oxidoreductase" evidence="1">
    <location>
        <begin position="2"/>
        <end position="93"/>
    </location>
</feature>
<dbReference type="Proteomes" id="UP000663864">
    <property type="component" value="Unassembled WGS sequence"/>
</dbReference>
<gene>
    <name evidence="3" type="ORF">JBS370_LOCUS25356</name>
    <name evidence="2" type="ORF">ZHD862_LOCUS21122</name>
</gene>
<evidence type="ECO:0000313" key="4">
    <source>
        <dbReference type="Proteomes" id="UP000663864"/>
    </source>
</evidence>
<evidence type="ECO:0000259" key="1">
    <source>
        <dbReference type="Pfam" id="PF00248"/>
    </source>
</evidence>
<dbReference type="EMBL" id="CAJNOT010001238">
    <property type="protein sequence ID" value="CAF1169264.1"/>
    <property type="molecule type" value="Genomic_DNA"/>
</dbReference>
<protein>
    <recommendedName>
        <fullName evidence="1">NADP-dependent oxidoreductase domain-containing protein</fullName>
    </recommendedName>
</protein>
<accession>A0A814U1U0</accession>
<dbReference type="AlphaFoldDB" id="A0A814U1U0"/>
<sequence length="121" mass="13668">MEKLQQRGIIIINAAVFNSGFLIGEDYHNYKLMDPMHDQQLFKWRTDFFELCDKYKIKPAQACIAFGLSAQGVKSIALNAIDMGCIKENLDMGAAGNAAIPSNFWKEMKAHGLIDKNYTYV</sequence>
<dbReference type="InterPro" id="IPR036812">
    <property type="entry name" value="NAD(P)_OxRdtase_dom_sf"/>
</dbReference>
<comment type="caution">
    <text evidence="2">The sequence shown here is derived from an EMBL/GenBank/DDBJ whole genome shotgun (WGS) entry which is preliminary data.</text>
</comment>
<dbReference type="Proteomes" id="UP000663836">
    <property type="component" value="Unassembled WGS sequence"/>
</dbReference>
<dbReference type="EMBL" id="CAJOBD010004195">
    <property type="protein sequence ID" value="CAF3984306.1"/>
    <property type="molecule type" value="Genomic_DNA"/>
</dbReference>
<evidence type="ECO:0000313" key="2">
    <source>
        <dbReference type="EMBL" id="CAF1169264.1"/>
    </source>
</evidence>
<dbReference type="Pfam" id="PF00248">
    <property type="entry name" value="Aldo_ket_red"/>
    <property type="match status" value="1"/>
</dbReference>
<dbReference type="Gene3D" id="3.20.20.100">
    <property type="entry name" value="NADP-dependent oxidoreductase domain"/>
    <property type="match status" value="1"/>
</dbReference>